<gene>
    <name evidence="9" type="ORF">LTLLF_155595</name>
</gene>
<accession>A0A8J6KS98</accession>
<evidence type="ECO:0000256" key="4">
    <source>
        <dbReference type="ARBA" id="ARBA00022692"/>
    </source>
</evidence>
<evidence type="ECO:0000313" key="9">
    <source>
        <dbReference type="EMBL" id="KAH0510175.1"/>
    </source>
</evidence>
<feature type="transmembrane region" description="Helical" evidence="8">
    <location>
        <begin position="407"/>
        <end position="425"/>
    </location>
</feature>
<dbReference type="Proteomes" id="UP000710432">
    <property type="component" value="Unassembled WGS sequence"/>
</dbReference>
<name>A0A8J6KS98_MICOH</name>
<keyword evidence="4 8" id="KW-0812">Transmembrane</keyword>
<dbReference type="InterPro" id="IPR006042">
    <property type="entry name" value="Xan_ur_permease"/>
</dbReference>
<comment type="similarity">
    <text evidence="2">Belongs to the nucleobase:cation symporter-2 (NCS2) (TC 2.A.40) family.</text>
</comment>
<dbReference type="AlphaFoldDB" id="A0A8J6KS98"/>
<dbReference type="EMBL" id="JAATJU010022600">
    <property type="protein sequence ID" value="KAH0510175.1"/>
    <property type="molecule type" value="Genomic_DNA"/>
</dbReference>
<dbReference type="Pfam" id="PF00860">
    <property type="entry name" value="Xan_ur_permease"/>
    <property type="match status" value="2"/>
</dbReference>
<keyword evidence="5 8" id="KW-1133">Transmembrane helix</keyword>
<evidence type="ECO:0000256" key="6">
    <source>
        <dbReference type="ARBA" id="ARBA00023136"/>
    </source>
</evidence>
<feature type="transmembrane region" description="Helical" evidence="8">
    <location>
        <begin position="346"/>
        <end position="369"/>
    </location>
</feature>
<proteinExistence type="inferred from homology"/>
<feature type="transmembrane region" description="Helical" evidence="8">
    <location>
        <begin position="584"/>
        <end position="603"/>
    </location>
</feature>
<evidence type="ECO:0000313" key="10">
    <source>
        <dbReference type="Proteomes" id="UP000710432"/>
    </source>
</evidence>
<evidence type="ECO:0000256" key="2">
    <source>
        <dbReference type="ARBA" id="ARBA00008821"/>
    </source>
</evidence>
<evidence type="ECO:0000256" key="1">
    <source>
        <dbReference type="ARBA" id="ARBA00004141"/>
    </source>
</evidence>
<evidence type="ECO:0000256" key="5">
    <source>
        <dbReference type="ARBA" id="ARBA00022989"/>
    </source>
</evidence>
<reference evidence="9" key="1">
    <citation type="submission" date="2020-03" db="EMBL/GenBank/DDBJ databases">
        <title>Studies in the Genomics of Life Span.</title>
        <authorList>
            <person name="Glass D."/>
        </authorList>
    </citation>
    <scope>NUCLEOTIDE SEQUENCE</scope>
    <source>
        <strain evidence="9">LTLLF</strain>
        <tissue evidence="9">Muscle</tissue>
    </source>
</reference>
<feature type="region of interest" description="Disordered" evidence="7">
    <location>
        <begin position="94"/>
        <end position="125"/>
    </location>
</feature>
<feature type="transmembrane region" description="Helical" evidence="8">
    <location>
        <begin position="175"/>
        <end position="196"/>
    </location>
</feature>
<feature type="transmembrane region" description="Helical" evidence="8">
    <location>
        <begin position="652"/>
        <end position="672"/>
    </location>
</feature>
<feature type="transmembrane region" description="Helical" evidence="8">
    <location>
        <begin position="615"/>
        <end position="632"/>
    </location>
</feature>
<evidence type="ECO:0000256" key="7">
    <source>
        <dbReference type="SAM" id="MobiDB-lite"/>
    </source>
</evidence>
<feature type="transmembrane region" description="Helical" evidence="8">
    <location>
        <begin position="136"/>
        <end position="163"/>
    </location>
</feature>
<feature type="transmembrane region" description="Helical" evidence="8">
    <location>
        <begin position="555"/>
        <end position="578"/>
    </location>
</feature>
<comment type="caution">
    <text evidence="9">The sequence shown here is derived from an EMBL/GenBank/DDBJ whole genome shotgun (WGS) entry which is preliminary data.</text>
</comment>
<dbReference type="GO" id="GO:0005886">
    <property type="term" value="C:plasma membrane"/>
    <property type="evidence" value="ECO:0007669"/>
    <property type="project" value="UniProtKB-ARBA"/>
</dbReference>
<feature type="compositionally biased region" description="Basic and acidic residues" evidence="7">
    <location>
        <begin position="110"/>
        <end position="119"/>
    </location>
</feature>
<evidence type="ECO:0000256" key="8">
    <source>
        <dbReference type="SAM" id="Phobius"/>
    </source>
</evidence>
<dbReference type="PANTHER" id="PTHR11119">
    <property type="entry name" value="XANTHINE-URACIL / VITAMIN C PERMEASE FAMILY MEMBER"/>
    <property type="match status" value="1"/>
</dbReference>
<organism evidence="9 10">
    <name type="scientific">Microtus ochrogaster</name>
    <name type="common">Prairie vole</name>
    <dbReference type="NCBI Taxonomy" id="79684"/>
    <lineage>
        <taxon>Eukaryota</taxon>
        <taxon>Metazoa</taxon>
        <taxon>Chordata</taxon>
        <taxon>Craniata</taxon>
        <taxon>Vertebrata</taxon>
        <taxon>Euteleostomi</taxon>
        <taxon>Mammalia</taxon>
        <taxon>Eutheria</taxon>
        <taxon>Euarchontoglires</taxon>
        <taxon>Glires</taxon>
        <taxon>Rodentia</taxon>
        <taxon>Myomorpha</taxon>
        <taxon>Muroidea</taxon>
        <taxon>Cricetidae</taxon>
        <taxon>Arvicolinae</taxon>
        <taxon>Microtus</taxon>
    </lineage>
</organism>
<protein>
    <submittedName>
        <fullName evidence="9">Solute carrier family 23 member 1</fullName>
    </submittedName>
</protein>
<keyword evidence="6 8" id="KW-0472">Membrane</keyword>
<comment type="subcellular location">
    <subcellularLocation>
        <location evidence="1">Membrane</location>
        <topology evidence="1">Multi-pass membrane protein</topology>
    </subcellularLocation>
</comment>
<dbReference type="PROSITE" id="PS01116">
    <property type="entry name" value="XANTH_URACIL_PERMASE"/>
    <property type="match status" value="1"/>
</dbReference>
<dbReference type="InterPro" id="IPR006043">
    <property type="entry name" value="NCS2"/>
</dbReference>
<feature type="transmembrane region" description="Helical" evidence="8">
    <location>
        <begin position="256"/>
        <end position="280"/>
    </location>
</feature>
<sequence>MFSEWGCSGGHSGVERDLEEVTSMTLQVCLLLPTLPLGQLCLCHCVDPALCGLTRARGLPWGNISYNDLIRVLVATPEIMFQWSSTSNQMSQCEPQAQRVDGVPSSHTKGQGERQDGQPKDPSSSHLAYGVLDSPPWYLCIFLGIQHFLTALGGLVAVPLILAKDLCLQHDPLTQSYLISTMFFVAGICTLLQVFLGVRLPILQGGTFSFVAPSLAMLSLPAWKCPEWTLNASQVNTSSPEFTEEWQKRIRELQGAIMVASCVQMLVGFSGLIGFLMRYIGPLTIAPTISLVALPLFESAGNDAGIHWGISALTIFLIVLFSQYLKNVVVPVPVYGRGKCHVSKFNLFQVFPVLLALCISWLFCFVLTVTNTLPKSPMAYGYMARTDTKGSVLSQAPWFRFPYPGQWGLPTISLAGVFGIIAGVISSMVESVGDYHACARLVGAPPPPKHAINRGIGIEGLGCLLAGAWGTGNGTTSYSENVGALGITRSQVVDVEADLQEACEHGDWAVLAYAGPLQQTHNSSVKDEGGTGFQGVYLAWCSYPFSLGAQVGSRIVIVTAGCVLLLMGMFGKIGAAFATIPTPVIGGMFIVMFGVISAVGISNLQYVDMNSSRNLFVFGFSIYCGLVIPNWVSENPEKLQTGVLQLDQVIQVLLTTGMFVGGFLGFVLDNTIPGTLEERGLLAWSQIQEDSEETLKAAKVYGFPWGIGTKFSRLWPPICQQNARTSVRKWVPKGLSQHLPHRTLWGPSSVDEELDPVRLASGHPSAVFELRCGR</sequence>
<keyword evidence="3" id="KW-0813">Transport</keyword>
<dbReference type="GO" id="GO:0022857">
    <property type="term" value="F:transmembrane transporter activity"/>
    <property type="evidence" value="ECO:0007669"/>
    <property type="project" value="InterPro"/>
</dbReference>
<feature type="transmembrane region" description="Helical" evidence="8">
    <location>
        <begin position="305"/>
        <end position="325"/>
    </location>
</feature>
<evidence type="ECO:0000256" key="3">
    <source>
        <dbReference type="ARBA" id="ARBA00022448"/>
    </source>
</evidence>